<protein>
    <submittedName>
        <fullName evidence="2">Uncharacterized protein</fullName>
    </submittedName>
</protein>
<comment type="caution">
    <text evidence="2">The sequence shown here is derived from an EMBL/GenBank/DDBJ whole genome shotgun (WGS) entry which is preliminary data.</text>
</comment>
<organism evidence="2 3">
    <name type="scientific">Plakobranchus ocellatus</name>
    <dbReference type="NCBI Taxonomy" id="259542"/>
    <lineage>
        <taxon>Eukaryota</taxon>
        <taxon>Metazoa</taxon>
        <taxon>Spiralia</taxon>
        <taxon>Lophotrochozoa</taxon>
        <taxon>Mollusca</taxon>
        <taxon>Gastropoda</taxon>
        <taxon>Heterobranchia</taxon>
        <taxon>Euthyneura</taxon>
        <taxon>Panpulmonata</taxon>
        <taxon>Sacoglossa</taxon>
        <taxon>Placobranchoidea</taxon>
        <taxon>Plakobranchidae</taxon>
        <taxon>Plakobranchus</taxon>
    </lineage>
</organism>
<gene>
    <name evidence="2" type="ORF">PoB_006952000</name>
</gene>
<keyword evidence="3" id="KW-1185">Reference proteome</keyword>
<dbReference type="AlphaFoldDB" id="A0AAV4DFY3"/>
<dbReference type="EMBL" id="BLXT01007853">
    <property type="protein sequence ID" value="GFO43015.1"/>
    <property type="molecule type" value="Genomic_DNA"/>
</dbReference>
<evidence type="ECO:0000256" key="1">
    <source>
        <dbReference type="SAM" id="MobiDB-lite"/>
    </source>
</evidence>
<name>A0AAV4DFY3_9GAST</name>
<feature type="region of interest" description="Disordered" evidence="1">
    <location>
        <begin position="77"/>
        <end position="99"/>
    </location>
</feature>
<proteinExistence type="predicted"/>
<dbReference type="Proteomes" id="UP000735302">
    <property type="component" value="Unassembled WGS sequence"/>
</dbReference>
<evidence type="ECO:0000313" key="3">
    <source>
        <dbReference type="Proteomes" id="UP000735302"/>
    </source>
</evidence>
<evidence type="ECO:0000313" key="2">
    <source>
        <dbReference type="EMBL" id="GFO43015.1"/>
    </source>
</evidence>
<sequence length="99" mass="11145">MENIKTLPSYTGDYRMPGSAWLCKSFCPRSPCLALTYSPPPSLMLGEDAGSRNGILRPDSCDFPNTVASILREMERVEGMEREDGQRGNRQEGERMEKK</sequence>
<accession>A0AAV4DFY3</accession>
<reference evidence="2 3" key="1">
    <citation type="journal article" date="2021" name="Elife">
        <title>Chloroplast acquisition without the gene transfer in kleptoplastic sea slugs, Plakobranchus ocellatus.</title>
        <authorList>
            <person name="Maeda T."/>
            <person name="Takahashi S."/>
            <person name="Yoshida T."/>
            <person name="Shimamura S."/>
            <person name="Takaki Y."/>
            <person name="Nagai Y."/>
            <person name="Toyoda A."/>
            <person name="Suzuki Y."/>
            <person name="Arimoto A."/>
            <person name="Ishii H."/>
            <person name="Satoh N."/>
            <person name="Nishiyama T."/>
            <person name="Hasebe M."/>
            <person name="Maruyama T."/>
            <person name="Minagawa J."/>
            <person name="Obokata J."/>
            <person name="Shigenobu S."/>
        </authorList>
    </citation>
    <scope>NUCLEOTIDE SEQUENCE [LARGE SCALE GENOMIC DNA]</scope>
</reference>